<organism evidence="1 2">
    <name type="scientific">Prorocentrum cordatum</name>
    <dbReference type="NCBI Taxonomy" id="2364126"/>
    <lineage>
        <taxon>Eukaryota</taxon>
        <taxon>Sar</taxon>
        <taxon>Alveolata</taxon>
        <taxon>Dinophyceae</taxon>
        <taxon>Prorocentrales</taxon>
        <taxon>Prorocentraceae</taxon>
        <taxon>Prorocentrum</taxon>
    </lineage>
</organism>
<name>A0ABN9T1A1_9DINO</name>
<evidence type="ECO:0000313" key="2">
    <source>
        <dbReference type="Proteomes" id="UP001189429"/>
    </source>
</evidence>
<accession>A0ABN9T1A1</accession>
<reference evidence="1" key="1">
    <citation type="submission" date="2023-10" db="EMBL/GenBank/DDBJ databases">
        <authorList>
            <person name="Chen Y."/>
            <person name="Shah S."/>
            <person name="Dougan E. K."/>
            <person name="Thang M."/>
            <person name="Chan C."/>
        </authorList>
    </citation>
    <scope>NUCLEOTIDE SEQUENCE [LARGE SCALE GENOMIC DNA]</scope>
</reference>
<dbReference type="EMBL" id="CAUYUJ010014241">
    <property type="protein sequence ID" value="CAK0838672.1"/>
    <property type="molecule type" value="Genomic_DNA"/>
</dbReference>
<evidence type="ECO:0000313" key="1">
    <source>
        <dbReference type="EMBL" id="CAK0838672.1"/>
    </source>
</evidence>
<dbReference type="Proteomes" id="UP001189429">
    <property type="component" value="Unassembled WGS sequence"/>
</dbReference>
<comment type="caution">
    <text evidence="1">The sequence shown here is derived from an EMBL/GenBank/DDBJ whole genome shotgun (WGS) entry which is preliminary data.</text>
</comment>
<proteinExistence type="predicted"/>
<sequence length="218" mass="23605">MVDPLGVPHPQGCYPPAQTGISKLPAQLLQDLVEEMIPHDVELVGAARATGGRAGPALATSRILSWTSLCELLKHLVFKPTASCPWRRLGFAPLEGPEPTLHGLAVRFRTPKLFCSAAQSPEWTPPERVQAAEALLALELARQQCSDLLLEISRERRRLRPPALPLWQELGASAMRLLGDTAPASTEIALTQWSEITLEVHEAQALHGGTAALEASRS</sequence>
<feature type="non-terminal residue" evidence="1">
    <location>
        <position position="218"/>
    </location>
</feature>
<gene>
    <name evidence="1" type="ORF">PCOR1329_LOCUS34571</name>
</gene>
<protein>
    <submittedName>
        <fullName evidence="1">Uncharacterized protein</fullName>
    </submittedName>
</protein>
<keyword evidence="2" id="KW-1185">Reference proteome</keyword>